<comment type="similarity">
    <text evidence="2">Belongs to the nematode receptor-like protein sre family.</text>
</comment>
<protein>
    <submittedName>
        <fullName evidence="7">Uncharacterized protein</fullName>
    </submittedName>
</protein>
<dbReference type="GO" id="GO:0007606">
    <property type="term" value="P:sensory perception of chemical stimulus"/>
    <property type="evidence" value="ECO:0007669"/>
    <property type="project" value="InterPro"/>
</dbReference>
<feature type="transmembrane region" description="Helical" evidence="6">
    <location>
        <begin position="59"/>
        <end position="83"/>
    </location>
</feature>
<evidence type="ECO:0000256" key="2">
    <source>
        <dbReference type="ARBA" id="ARBA00006803"/>
    </source>
</evidence>
<dbReference type="Pfam" id="PF03125">
    <property type="entry name" value="Sre"/>
    <property type="match status" value="1"/>
</dbReference>
<dbReference type="Proteomes" id="UP001152747">
    <property type="component" value="Unassembled WGS sequence"/>
</dbReference>
<sequence length="290" mass="33977">MTFMLAIFWLQWFEAFIAKCIILPYQYGLLTVGDPTKAYTSWWTDLESDMIPINYSDNIIPLLVASHLLWHYIYSIMFGVVATGTERIFATFYIHDYERKSRRYIPISLFIITHIITVPFAYCMTYNIFPYYIGFGTIIFLMALSLTVFLLVWKINFKLKNEMEKNLASRIFTLGEKFQIKENYRALLMAKRILIFAVCYAPITSTCFTLVNFKIIGNNAAIFIHLMENSISFNPLFTCPVLISCSSVWVNQFYKCCPILHNILKKKNNAVKEKINETDIYFNQLKNAWI</sequence>
<dbReference type="AlphaFoldDB" id="A0A9P1MWK0"/>
<feature type="transmembrane region" description="Helical" evidence="6">
    <location>
        <begin position="128"/>
        <end position="153"/>
    </location>
</feature>
<evidence type="ECO:0000256" key="6">
    <source>
        <dbReference type="SAM" id="Phobius"/>
    </source>
</evidence>
<dbReference type="InterPro" id="IPR004151">
    <property type="entry name" value="7TM_GPCR_serpentine_rcpt_Sre"/>
</dbReference>
<evidence type="ECO:0000256" key="4">
    <source>
        <dbReference type="ARBA" id="ARBA00022989"/>
    </source>
</evidence>
<dbReference type="OrthoDB" id="5839567at2759"/>
<evidence type="ECO:0000256" key="3">
    <source>
        <dbReference type="ARBA" id="ARBA00022692"/>
    </source>
</evidence>
<keyword evidence="8" id="KW-1185">Reference proteome</keyword>
<proteinExistence type="inferred from homology"/>
<dbReference type="PANTHER" id="PTHR47631:SF4">
    <property type="entry name" value="SERPENTINE RECEPTOR, CLASS E (EPSILON)"/>
    <property type="match status" value="1"/>
</dbReference>
<gene>
    <name evidence="7" type="ORF">CAMP_LOCUS4185</name>
</gene>
<reference evidence="7" key="1">
    <citation type="submission" date="2022-11" db="EMBL/GenBank/DDBJ databases">
        <authorList>
            <person name="Kikuchi T."/>
        </authorList>
    </citation>
    <scope>NUCLEOTIDE SEQUENCE</scope>
    <source>
        <strain evidence="7">PS1010</strain>
    </source>
</reference>
<evidence type="ECO:0000256" key="1">
    <source>
        <dbReference type="ARBA" id="ARBA00004141"/>
    </source>
</evidence>
<comment type="subcellular location">
    <subcellularLocation>
        <location evidence="1">Membrane</location>
        <topology evidence="1">Multi-pass membrane protein</topology>
    </subcellularLocation>
</comment>
<evidence type="ECO:0000313" key="7">
    <source>
        <dbReference type="EMBL" id="CAI5441548.1"/>
    </source>
</evidence>
<evidence type="ECO:0000313" key="8">
    <source>
        <dbReference type="Proteomes" id="UP001152747"/>
    </source>
</evidence>
<name>A0A9P1MWK0_9PELO</name>
<accession>A0A9P1MWK0</accession>
<dbReference type="GO" id="GO:0016020">
    <property type="term" value="C:membrane"/>
    <property type="evidence" value="ECO:0007669"/>
    <property type="project" value="UniProtKB-SubCell"/>
</dbReference>
<dbReference type="PANTHER" id="PTHR47631">
    <property type="entry name" value="SERPENTINE RECEPTOR, CLASS E (EPSILON)-RELATED"/>
    <property type="match status" value="1"/>
</dbReference>
<organism evidence="7 8">
    <name type="scientific">Caenorhabditis angaria</name>
    <dbReference type="NCBI Taxonomy" id="860376"/>
    <lineage>
        <taxon>Eukaryota</taxon>
        <taxon>Metazoa</taxon>
        <taxon>Ecdysozoa</taxon>
        <taxon>Nematoda</taxon>
        <taxon>Chromadorea</taxon>
        <taxon>Rhabditida</taxon>
        <taxon>Rhabditina</taxon>
        <taxon>Rhabditomorpha</taxon>
        <taxon>Rhabditoidea</taxon>
        <taxon>Rhabditidae</taxon>
        <taxon>Peloderinae</taxon>
        <taxon>Caenorhabditis</taxon>
    </lineage>
</organism>
<dbReference type="EMBL" id="CANHGI010000002">
    <property type="protein sequence ID" value="CAI5441548.1"/>
    <property type="molecule type" value="Genomic_DNA"/>
</dbReference>
<keyword evidence="4 6" id="KW-1133">Transmembrane helix</keyword>
<feature type="transmembrane region" description="Helical" evidence="6">
    <location>
        <begin position="193"/>
        <end position="213"/>
    </location>
</feature>
<evidence type="ECO:0000256" key="5">
    <source>
        <dbReference type="ARBA" id="ARBA00023136"/>
    </source>
</evidence>
<keyword evidence="5 6" id="KW-0472">Membrane</keyword>
<comment type="caution">
    <text evidence="7">The sequence shown here is derived from an EMBL/GenBank/DDBJ whole genome shotgun (WGS) entry which is preliminary data.</text>
</comment>
<feature type="transmembrane region" description="Helical" evidence="6">
    <location>
        <begin position="104"/>
        <end position="122"/>
    </location>
</feature>
<keyword evidence="3 6" id="KW-0812">Transmembrane</keyword>